<evidence type="ECO:0000259" key="5">
    <source>
        <dbReference type="Pfam" id="PF00551"/>
    </source>
</evidence>
<gene>
    <name evidence="4" type="primary">purN</name>
    <name evidence="6" type="ORF">AM231_00320</name>
</gene>
<evidence type="ECO:0000256" key="4">
    <source>
        <dbReference type="HAMAP-Rule" id="MF_01930"/>
    </source>
</evidence>
<evidence type="ECO:0000256" key="2">
    <source>
        <dbReference type="ARBA" id="ARBA00022679"/>
    </source>
</evidence>
<dbReference type="PANTHER" id="PTHR43369:SF2">
    <property type="entry name" value="PHOSPHORIBOSYLGLYCINAMIDE FORMYLTRANSFERASE"/>
    <property type="match status" value="1"/>
</dbReference>
<evidence type="ECO:0000256" key="1">
    <source>
        <dbReference type="ARBA" id="ARBA00005054"/>
    </source>
</evidence>
<dbReference type="HAMAP" id="MF_01930">
    <property type="entry name" value="PurN"/>
    <property type="match status" value="1"/>
</dbReference>
<feature type="active site" description="Proton donor" evidence="4">
    <location>
        <position position="111"/>
    </location>
</feature>
<name>A0A0M1P0U3_9BACL</name>
<dbReference type="SUPFAM" id="SSF53328">
    <property type="entry name" value="Formyltransferase"/>
    <property type="match status" value="1"/>
</dbReference>
<dbReference type="EC" id="2.1.2.2" evidence="4"/>
<dbReference type="RefSeq" id="WP_054400805.1">
    <property type="nucleotide sequence ID" value="NZ_LIUT01000001.1"/>
</dbReference>
<proteinExistence type="inferred from homology"/>
<dbReference type="InterPro" id="IPR002376">
    <property type="entry name" value="Formyl_transf_N"/>
</dbReference>
<feature type="binding site" evidence="4">
    <location>
        <position position="109"/>
    </location>
    <ligand>
        <name>(6R)-10-formyltetrahydrofolate</name>
        <dbReference type="ChEBI" id="CHEBI:195366"/>
    </ligand>
</feature>
<evidence type="ECO:0000313" key="6">
    <source>
        <dbReference type="EMBL" id="KOR87734.1"/>
    </source>
</evidence>
<dbReference type="FunFam" id="3.40.50.170:FF:000007">
    <property type="entry name" value="Phosphoribosylglycinamide formyltransferase"/>
    <property type="match status" value="1"/>
</dbReference>
<keyword evidence="3 4" id="KW-0658">Purine biosynthesis</keyword>
<dbReference type="CDD" id="cd08645">
    <property type="entry name" value="FMT_core_GART"/>
    <property type="match status" value="1"/>
</dbReference>
<dbReference type="InterPro" id="IPR036477">
    <property type="entry name" value="Formyl_transf_N_sf"/>
</dbReference>
<comment type="caution">
    <text evidence="6">The sequence shown here is derived from an EMBL/GenBank/DDBJ whole genome shotgun (WGS) entry which is preliminary data.</text>
</comment>
<dbReference type="Pfam" id="PF00551">
    <property type="entry name" value="Formyl_trans_N"/>
    <property type="match status" value="1"/>
</dbReference>
<organism evidence="6 7">
    <name type="scientific">Paenibacillus solani</name>
    <dbReference type="NCBI Taxonomy" id="1705565"/>
    <lineage>
        <taxon>Bacteria</taxon>
        <taxon>Bacillati</taxon>
        <taxon>Bacillota</taxon>
        <taxon>Bacilli</taxon>
        <taxon>Bacillales</taxon>
        <taxon>Paenibacillaceae</taxon>
        <taxon>Paenibacillus</taxon>
    </lineage>
</organism>
<dbReference type="Proteomes" id="UP000036932">
    <property type="component" value="Unassembled WGS sequence"/>
</dbReference>
<comment type="catalytic activity">
    <reaction evidence="4">
        <text>N(1)-(5-phospho-beta-D-ribosyl)glycinamide + (6R)-10-formyltetrahydrofolate = N(2)-formyl-N(1)-(5-phospho-beta-D-ribosyl)glycinamide + (6S)-5,6,7,8-tetrahydrofolate + H(+)</text>
        <dbReference type="Rhea" id="RHEA:15053"/>
        <dbReference type="ChEBI" id="CHEBI:15378"/>
        <dbReference type="ChEBI" id="CHEBI:57453"/>
        <dbReference type="ChEBI" id="CHEBI:143788"/>
        <dbReference type="ChEBI" id="CHEBI:147286"/>
        <dbReference type="ChEBI" id="CHEBI:195366"/>
        <dbReference type="EC" id="2.1.2.2"/>
    </reaction>
</comment>
<comment type="similarity">
    <text evidence="4">Belongs to the GART family.</text>
</comment>
<reference evidence="7" key="1">
    <citation type="submission" date="2015-08" db="EMBL/GenBank/DDBJ databases">
        <title>Genome sequencing project for genomic taxonomy and phylogenomics of Bacillus-like bacteria.</title>
        <authorList>
            <person name="Liu B."/>
            <person name="Wang J."/>
            <person name="Zhu Y."/>
            <person name="Liu G."/>
            <person name="Chen Q."/>
            <person name="Chen Z."/>
            <person name="Lan J."/>
            <person name="Che J."/>
            <person name="Ge C."/>
            <person name="Shi H."/>
            <person name="Pan Z."/>
            <person name="Liu X."/>
        </authorList>
    </citation>
    <scope>NUCLEOTIDE SEQUENCE [LARGE SCALE GENOMIC DNA]</scope>
    <source>
        <strain evidence="7">FJAT-22460</strain>
    </source>
</reference>
<feature type="binding site" evidence="4">
    <location>
        <position position="67"/>
    </location>
    <ligand>
        <name>(6R)-10-formyltetrahydrofolate</name>
        <dbReference type="ChEBI" id="CHEBI:195366"/>
    </ligand>
</feature>
<sequence>MRPFRIAVFASGRGSNFQALVDAQQSGALGGEISMLVCDKPQAPVVELADAANVDIFAFQPKDYASKEDYEREIAAELQQRGVELIVLAGYMRLLSSSFVEFYSGRIINIHPSLLPAFPGKDAIGQALAYGVKMTGVTVHFVDGGMDTGPVIAQRAIEIQEDDNAETVAARIHQVEQKLYYEVVSWFAQGRVALNGRIVTIKN</sequence>
<feature type="site" description="Raises pKa of active site His" evidence="4">
    <location>
        <position position="147"/>
    </location>
</feature>
<keyword evidence="2 4" id="KW-0808">Transferase</keyword>
<feature type="binding site" evidence="4">
    <location>
        <begin position="92"/>
        <end position="95"/>
    </location>
    <ligand>
        <name>(6R)-10-formyltetrahydrofolate</name>
        <dbReference type="ChEBI" id="CHEBI:195366"/>
    </ligand>
</feature>
<dbReference type="GO" id="GO:0005829">
    <property type="term" value="C:cytosol"/>
    <property type="evidence" value="ECO:0007669"/>
    <property type="project" value="TreeGrafter"/>
</dbReference>
<evidence type="ECO:0000313" key="7">
    <source>
        <dbReference type="Proteomes" id="UP000036932"/>
    </source>
</evidence>
<accession>A0A0M1P0U3</accession>
<dbReference type="GO" id="GO:0006189">
    <property type="term" value="P:'de novo' IMP biosynthetic process"/>
    <property type="evidence" value="ECO:0007669"/>
    <property type="project" value="UniProtKB-UniRule"/>
</dbReference>
<dbReference type="Gene3D" id="3.40.50.170">
    <property type="entry name" value="Formyl transferase, N-terminal domain"/>
    <property type="match status" value="1"/>
</dbReference>
<evidence type="ECO:0000256" key="3">
    <source>
        <dbReference type="ARBA" id="ARBA00022755"/>
    </source>
</evidence>
<dbReference type="OrthoDB" id="9806170at2"/>
<comment type="function">
    <text evidence="4">Catalyzes the transfer of a formyl group from 10-formyltetrahydrofolate to 5-phospho-ribosyl-glycinamide (GAR), producing 5-phospho-ribosyl-N-formylglycinamide (FGAR) and tetrahydrofolate.</text>
</comment>
<feature type="domain" description="Formyl transferase N-terminal" evidence="5">
    <location>
        <begin position="5"/>
        <end position="184"/>
    </location>
</feature>
<comment type="pathway">
    <text evidence="1 4">Purine metabolism; IMP biosynthesis via de novo pathway; N(2)-formyl-N(1)-(5-phospho-D-ribosyl)glycinamide from N(1)-(5-phospho-D-ribosyl)glycinamide (10-formyl THF route): step 1/1.</text>
</comment>
<dbReference type="InterPro" id="IPR004607">
    <property type="entry name" value="GART"/>
</dbReference>
<keyword evidence="7" id="KW-1185">Reference proteome</keyword>
<dbReference type="PANTHER" id="PTHR43369">
    <property type="entry name" value="PHOSPHORIBOSYLGLYCINAMIDE FORMYLTRANSFERASE"/>
    <property type="match status" value="1"/>
</dbReference>
<dbReference type="EMBL" id="LIUT01000001">
    <property type="protein sequence ID" value="KOR87734.1"/>
    <property type="molecule type" value="Genomic_DNA"/>
</dbReference>
<dbReference type="PATRIC" id="fig|1705565.3.peg.1882"/>
<dbReference type="AlphaFoldDB" id="A0A0M1P0U3"/>
<dbReference type="NCBIfam" id="TIGR00639">
    <property type="entry name" value="PurN"/>
    <property type="match status" value="1"/>
</dbReference>
<protein>
    <recommendedName>
        <fullName evidence="4">Phosphoribosylglycinamide formyltransferase</fullName>
        <ecNumber evidence="4">2.1.2.2</ecNumber>
    </recommendedName>
    <alternativeName>
        <fullName evidence="4">5'-phosphoribosylglycinamide transformylase</fullName>
    </alternativeName>
    <alternativeName>
        <fullName evidence="4">GAR transformylase</fullName>
        <shortName evidence="4">GART</shortName>
    </alternativeName>
</protein>
<feature type="binding site" evidence="4">
    <location>
        <begin position="14"/>
        <end position="16"/>
    </location>
    <ligand>
        <name>N(1)-(5-phospho-beta-D-ribosyl)glycinamide</name>
        <dbReference type="ChEBI" id="CHEBI:143788"/>
    </ligand>
</feature>
<dbReference type="UniPathway" id="UPA00074">
    <property type="reaction ID" value="UER00126"/>
</dbReference>
<dbReference type="GO" id="GO:0004644">
    <property type="term" value="F:phosphoribosylglycinamide formyltransferase activity"/>
    <property type="evidence" value="ECO:0007669"/>
    <property type="project" value="UniProtKB-UniRule"/>
</dbReference>